<evidence type="ECO:0000313" key="1">
    <source>
        <dbReference type="EMBL" id="KAH6649784.1"/>
    </source>
</evidence>
<name>A0ACB7PLQ1_9PEZI</name>
<protein>
    <submittedName>
        <fullName evidence="1">Uncharacterized protein</fullName>
    </submittedName>
</protein>
<reference evidence="1 2" key="1">
    <citation type="journal article" date="2021" name="Nat. Commun.">
        <title>Genetic determinants of endophytism in the Arabidopsis root mycobiome.</title>
        <authorList>
            <person name="Mesny F."/>
            <person name="Miyauchi S."/>
            <person name="Thiergart T."/>
            <person name="Pickel B."/>
            <person name="Atanasova L."/>
            <person name="Karlsson M."/>
            <person name="Huettel B."/>
            <person name="Barry K.W."/>
            <person name="Haridas S."/>
            <person name="Chen C."/>
            <person name="Bauer D."/>
            <person name="Andreopoulos W."/>
            <person name="Pangilinan J."/>
            <person name="LaButti K."/>
            <person name="Riley R."/>
            <person name="Lipzen A."/>
            <person name="Clum A."/>
            <person name="Drula E."/>
            <person name="Henrissat B."/>
            <person name="Kohler A."/>
            <person name="Grigoriev I.V."/>
            <person name="Martin F.M."/>
            <person name="Hacquard S."/>
        </authorList>
    </citation>
    <scope>NUCLEOTIDE SEQUENCE [LARGE SCALE GENOMIC DNA]</scope>
    <source>
        <strain evidence="1 2">MPI-SDFR-AT-0079</strain>
    </source>
</reference>
<comment type="caution">
    <text evidence="1">The sequence shown here is derived from an EMBL/GenBank/DDBJ whole genome shotgun (WGS) entry which is preliminary data.</text>
</comment>
<dbReference type="Proteomes" id="UP000724584">
    <property type="component" value="Unassembled WGS sequence"/>
</dbReference>
<evidence type="ECO:0000313" key="2">
    <source>
        <dbReference type="Proteomes" id="UP000724584"/>
    </source>
</evidence>
<dbReference type="EMBL" id="JAGIZQ010000001">
    <property type="protein sequence ID" value="KAH6649784.1"/>
    <property type="molecule type" value="Genomic_DNA"/>
</dbReference>
<organism evidence="1 2">
    <name type="scientific">Chaetomium tenue</name>
    <dbReference type="NCBI Taxonomy" id="1854479"/>
    <lineage>
        <taxon>Eukaryota</taxon>
        <taxon>Fungi</taxon>
        <taxon>Dikarya</taxon>
        <taxon>Ascomycota</taxon>
        <taxon>Pezizomycotina</taxon>
        <taxon>Sordariomycetes</taxon>
        <taxon>Sordariomycetidae</taxon>
        <taxon>Sordariales</taxon>
        <taxon>Chaetomiaceae</taxon>
        <taxon>Chaetomium</taxon>
    </lineage>
</organism>
<keyword evidence="2" id="KW-1185">Reference proteome</keyword>
<gene>
    <name evidence="1" type="ORF">F5144DRAFT_22265</name>
</gene>
<proteinExistence type="predicted"/>
<sequence>METSTFGLRVSASQWGLWSLGVRGWCKPEQAKRDHGAPNAKLGTAHGGLSAWQSRRPKAARQWRSCAEEWAHFVRCSSSKVADLPPPIGGQGDGGVGTNRARDEGTTQSLCAMAQTGTAPNGCLLPASADEKDTGSHSRNAQLTRPPVPETVVASA</sequence>
<accession>A0ACB7PLQ1</accession>